<evidence type="ECO:0000256" key="4">
    <source>
        <dbReference type="ARBA" id="ARBA00066388"/>
    </source>
</evidence>
<dbReference type="PANTHER" id="PTHR42781:SF4">
    <property type="entry name" value="SPERMIDINE_PUTRESCINE IMPORT ATP-BINDING PROTEIN POTA"/>
    <property type="match status" value="1"/>
</dbReference>
<dbReference type="InterPro" id="IPR003593">
    <property type="entry name" value="AAA+_ATPase"/>
</dbReference>
<reference evidence="6 7" key="1">
    <citation type="journal article" date="2015" name="Genome Announc.">
        <title>Expanding the biotechnology potential of lactobacilli through comparative genomics of 213 strains and associated genera.</title>
        <authorList>
            <person name="Sun Z."/>
            <person name="Harris H.M."/>
            <person name="McCann A."/>
            <person name="Guo C."/>
            <person name="Argimon S."/>
            <person name="Zhang W."/>
            <person name="Yang X."/>
            <person name="Jeffery I.B."/>
            <person name="Cooney J.C."/>
            <person name="Kagawa T.F."/>
            <person name="Liu W."/>
            <person name="Song Y."/>
            <person name="Salvetti E."/>
            <person name="Wrobel A."/>
            <person name="Rasinkangas P."/>
            <person name="Parkhill J."/>
            <person name="Rea M.C."/>
            <person name="O'Sullivan O."/>
            <person name="Ritari J."/>
            <person name="Douillard F.P."/>
            <person name="Paul Ross R."/>
            <person name="Yang R."/>
            <person name="Briner A.E."/>
            <person name="Felis G.E."/>
            <person name="de Vos W.M."/>
            <person name="Barrangou R."/>
            <person name="Klaenhammer T.R."/>
            <person name="Caufield P.W."/>
            <person name="Cui Y."/>
            <person name="Zhang H."/>
            <person name="O'Toole P.W."/>
        </authorList>
    </citation>
    <scope>NUCLEOTIDE SEQUENCE [LARGE SCALE GENOMIC DNA]</scope>
    <source>
        <strain evidence="6 7">DSM 18793</strain>
    </source>
</reference>
<dbReference type="PANTHER" id="PTHR42781">
    <property type="entry name" value="SPERMIDINE/PUTRESCINE IMPORT ATP-BINDING PROTEIN POTA"/>
    <property type="match status" value="1"/>
</dbReference>
<dbReference type="SMART" id="SM00382">
    <property type="entry name" value="AAA"/>
    <property type="match status" value="1"/>
</dbReference>
<proteinExistence type="predicted"/>
<evidence type="ECO:0000259" key="5">
    <source>
        <dbReference type="PROSITE" id="PS50893"/>
    </source>
</evidence>
<feature type="domain" description="ABC transporter" evidence="5">
    <location>
        <begin position="3"/>
        <end position="236"/>
    </location>
</feature>
<dbReference type="InterPro" id="IPR003439">
    <property type="entry name" value="ABC_transporter-like_ATP-bd"/>
</dbReference>
<dbReference type="InterPro" id="IPR027417">
    <property type="entry name" value="P-loop_NTPase"/>
</dbReference>
<dbReference type="Gene3D" id="3.40.50.300">
    <property type="entry name" value="P-loop containing nucleotide triphosphate hydrolases"/>
    <property type="match status" value="1"/>
</dbReference>
<dbReference type="SUPFAM" id="SSF52540">
    <property type="entry name" value="P-loop containing nucleoside triphosphate hydrolases"/>
    <property type="match status" value="1"/>
</dbReference>
<keyword evidence="7" id="KW-1185">Reference proteome</keyword>
<dbReference type="STRING" id="417373.GCA_001570685_01259"/>
<evidence type="ECO:0000256" key="3">
    <source>
        <dbReference type="ARBA" id="ARBA00022840"/>
    </source>
</evidence>
<keyword evidence="2" id="KW-0547">Nucleotide-binding</keyword>
<dbReference type="RefSeq" id="WP_054653864.1">
    <property type="nucleotide sequence ID" value="NZ_AZGC01000064.1"/>
</dbReference>
<evidence type="ECO:0000313" key="6">
    <source>
        <dbReference type="EMBL" id="KRL92080.1"/>
    </source>
</evidence>
<dbReference type="InterPro" id="IPR017871">
    <property type="entry name" value="ABC_transporter-like_CS"/>
</dbReference>
<evidence type="ECO:0000313" key="7">
    <source>
        <dbReference type="Proteomes" id="UP000051084"/>
    </source>
</evidence>
<dbReference type="FunFam" id="3.40.50.300:FF:000425">
    <property type="entry name" value="Probable ABC transporter, ATP-binding subunit"/>
    <property type="match status" value="1"/>
</dbReference>
<dbReference type="PROSITE" id="PS50893">
    <property type="entry name" value="ABC_TRANSPORTER_2"/>
    <property type="match status" value="1"/>
</dbReference>
<dbReference type="PATRIC" id="fig|1423742.4.peg.476"/>
<accession>A0A0R1UF40</accession>
<gene>
    <name evidence="6" type="ORF">FC21_GL000457</name>
</gene>
<evidence type="ECO:0000256" key="1">
    <source>
        <dbReference type="ARBA" id="ARBA00022448"/>
    </source>
</evidence>
<keyword evidence="3" id="KW-0067">ATP-binding</keyword>
<dbReference type="PROSITE" id="PS00211">
    <property type="entry name" value="ABC_TRANSPORTER_1"/>
    <property type="match status" value="1"/>
</dbReference>
<dbReference type="AlphaFoldDB" id="A0A0R1UF40"/>
<protein>
    <recommendedName>
        <fullName evidence="4">ABC-type quaternary amine transporter</fullName>
        <ecNumber evidence="4">7.6.2.9</ecNumber>
    </recommendedName>
</protein>
<comment type="caution">
    <text evidence="6">The sequence shown here is derived from an EMBL/GenBank/DDBJ whole genome shotgun (WGS) entry which is preliminary data.</text>
</comment>
<organism evidence="6 7">
    <name type="scientific">Limosilactobacillus equigenerosi DSM 18793 = JCM 14505</name>
    <dbReference type="NCBI Taxonomy" id="1423742"/>
    <lineage>
        <taxon>Bacteria</taxon>
        <taxon>Bacillati</taxon>
        <taxon>Bacillota</taxon>
        <taxon>Bacilli</taxon>
        <taxon>Lactobacillales</taxon>
        <taxon>Lactobacillaceae</taxon>
        <taxon>Limosilactobacillus</taxon>
    </lineage>
</organism>
<dbReference type="GO" id="GO:0015418">
    <property type="term" value="F:ABC-type quaternary ammonium compound transporting activity"/>
    <property type="evidence" value="ECO:0007669"/>
    <property type="project" value="UniProtKB-EC"/>
</dbReference>
<dbReference type="EC" id="7.6.2.9" evidence="4"/>
<dbReference type="InterPro" id="IPR050093">
    <property type="entry name" value="ABC_SmlMolc_Importer"/>
</dbReference>
<keyword evidence="1" id="KW-0813">Transport</keyword>
<dbReference type="OrthoDB" id="9802264at2"/>
<sequence length="242" mass="26528">MTIEFRNLNFAYDTEPILQQVNLTVATGELLALVGPSGSGKTTLLKMVNGLLTPTTGEVLINQQPLTSLDLLAHRRQTGYVLQQGALFPNLTVAENLAVLPKLNGWSPRQIKTTTAQWLQEVDLPTTILNRHPAELSGGQQQRIGIVRALMTQPPILLMDEPFSALDAITRQQLQTLTKQLQAKYAPTTIFVTHDMQEALTLADRVAVMQAGRIVQVATPAELQEHPVNDFVTQLIQGGTHA</sequence>
<dbReference type="GO" id="GO:0016887">
    <property type="term" value="F:ATP hydrolysis activity"/>
    <property type="evidence" value="ECO:0007669"/>
    <property type="project" value="InterPro"/>
</dbReference>
<evidence type="ECO:0000256" key="2">
    <source>
        <dbReference type="ARBA" id="ARBA00022741"/>
    </source>
</evidence>
<dbReference type="GO" id="GO:0005524">
    <property type="term" value="F:ATP binding"/>
    <property type="evidence" value="ECO:0007669"/>
    <property type="project" value="UniProtKB-KW"/>
</dbReference>
<dbReference type="Proteomes" id="UP000051084">
    <property type="component" value="Unassembled WGS sequence"/>
</dbReference>
<name>A0A0R1UF40_9LACO</name>
<dbReference type="EMBL" id="AZGC01000064">
    <property type="protein sequence ID" value="KRL92080.1"/>
    <property type="molecule type" value="Genomic_DNA"/>
</dbReference>
<dbReference type="Pfam" id="PF00005">
    <property type="entry name" value="ABC_tran"/>
    <property type="match status" value="1"/>
</dbReference>